<organism evidence="2 3">
    <name type="scientific">Romanomermis culicivorax</name>
    <name type="common">Nematode worm</name>
    <dbReference type="NCBI Taxonomy" id="13658"/>
    <lineage>
        <taxon>Eukaryota</taxon>
        <taxon>Metazoa</taxon>
        <taxon>Ecdysozoa</taxon>
        <taxon>Nematoda</taxon>
        <taxon>Enoplea</taxon>
        <taxon>Dorylaimia</taxon>
        <taxon>Mermithida</taxon>
        <taxon>Mermithoidea</taxon>
        <taxon>Mermithidae</taxon>
        <taxon>Romanomermis</taxon>
    </lineage>
</organism>
<protein>
    <submittedName>
        <fullName evidence="3">Uncharacterized protein</fullName>
    </submittedName>
</protein>
<evidence type="ECO:0000313" key="3">
    <source>
        <dbReference type="WBParaSite" id="nRc.2.0.1.t09087-RA"/>
    </source>
</evidence>
<keyword evidence="2" id="KW-1185">Reference proteome</keyword>
<dbReference type="Proteomes" id="UP000887565">
    <property type="component" value="Unplaced"/>
</dbReference>
<feature type="region of interest" description="Disordered" evidence="1">
    <location>
        <begin position="122"/>
        <end position="150"/>
    </location>
</feature>
<reference evidence="3" key="1">
    <citation type="submission" date="2022-11" db="UniProtKB">
        <authorList>
            <consortium name="WormBaseParasite"/>
        </authorList>
    </citation>
    <scope>IDENTIFICATION</scope>
</reference>
<evidence type="ECO:0000313" key="2">
    <source>
        <dbReference type="Proteomes" id="UP000887565"/>
    </source>
</evidence>
<proteinExistence type="predicted"/>
<sequence length="150" mass="18003">MSRDVIETKERHDARDLCVLQHTETRHLNFSTYEYIMILKNSWENKTKIRLSLHTKYFNVRKSSGKSELKRRKERAMTEYMFTVSDNGGKDDACKSKFSDMRNFYDDSRYLTTAPLPWRKTERRRTVGLPPCRDKRQRLLKTSGSSWRQQ</sequence>
<accession>A0A915I4M1</accession>
<name>A0A915I4M1_ROMCU</name>
<feature type="compositionally biased region" description="Polar residues" evidence="1">
    <location>
        <begin position="140"/>
        <end position="150"/>
    </location>
</feature>
<dbReference type="WBParaSite" id="nRc.2.0.1.t09087-RA">
    <property type="protein sequence ID" value="nRc.2.0.1.t09087-RA"/>
    <property type="gene ID" value="nRc.2.0.1.g09087"/>
</dbReference>
<evidence type="ECO:0000256" key="1">
    <source>
        <dbReference type="SAM" id="MobiDB-lite"/>
    </source>
</evidence>
<dbReference type="AlphaFoldDB" id="A0A915I4M1"/>